<reference evidence="2" key="1">
    <citation type="journal article" date="2019" name="Int. J. Syst. Evol. Microbiol.">
        <title>The Global Catalogue of Microorganisms (GCM) 10K type strain sequencing project: providing services to taxonomists for standard genome sequencing and annotation.</title>
        <authorList>
            <consortium name="The Broad Institute Genomics Platform"/>
            <consortium name="The Broad Institute Genome Sequencing Center for Infectious Disease"/>
            <person name="Wu L."/>
            <person name="Ma J."/>
        </authorList>
    </citation>
    <scope>NUCLEOTIDE SEQUENCE [LARGE SCALE GENOMIC DNA]</scope>
    <source>
        <strain evidence="2">JCM 31404</strain>
    </source>
</reference>
<evidence type="ECO:0000313" key="2">
    <source>
        <dbReference type="Proteomes" id="UP000634308"/>
    </source>
</evidence>
<dbReference type="Proteomes" id="UP000634308">
    <property type="component" value="Unassembled WGS sequence"/>
</dbReference>
<gene>
    <name evidence="1" type="ORF">GCM10008959_32880</name>
</gene>
<name>A0ABQ2RV16_9DEIO</name>
<dbReference type="EMBL" id="BMQM01000027">
    <property type="protein sequence ID" value="GGR68210.1"/>
    <property type="molecule type" value="Genomic_DNA"/>
</dbReference>
<dbReference type="RefSeq" id="WP_189066073.1">
    <property type="nucleotide sequence ID" value="NZ_BMQM01000027.1"/>
</dbReference>
<accession>A0ABQ2RV16</accession>
<keyword evidence="2" id="KW-1185">Reference proteome</keyword>
<organism evidence="1 2">
    <name type="scientific">Deinococcus seoulensis</name>
    <dbReference type="NCBI Taxonomy" id="1837379"/>
    <lineage>
        <taxon>Bacteria</taxon>
        <taxon>Thermotogati</taxon>
        <taxon>Deinococcota</taxon>
        <taxon>Deinococci</taxon>
        <taxon>Deinococcales</taxon>
        <taxon>Deinococcaceae</taxon>
        <taxon>Deinococcus</taxon>
    </lineage>
</organism>
<comment type="caution">
    <text evidence="1">The sequence shown here is derived from an EMBL/GenBank/DDBJ whole genome shotgun (WGS) entry which is preliminary data.</text>
</comment>
<protein>
    <submittedName>
        <fullName evidence="1">Uncharacterized protein</fullName>
    </submittedName>
</protein>
<proteinExistence type="predicted"/>
<evidence type="ECO:0000313" key="1">
    <source>
        <dbReference type="EMBL" id="GGR68210.1"/>
    </source>
</evidence>
<sequence>MHVITLDLHTRLQAALPGVTILLPDEQQLPLQAAPVDAQGRPAVGAGERGVGTYLATRPEGYVQIETPEPITTTGNQDTYWTAVAAIAGTAEQAAALATQIRTALTGTPPADPGWYKSVIPARHAPIAPGAHLARATYARTLLLGQLPN</sequence>